<protein>
    <submittedName>
        <fullName evidence="1">Uncharacterized protein</fullName>
    </submittedName>
</protein>
<sequence>MKRKGQVEIGLYSYVWERLSCLASALRINPMLLDSIGYLNDKEKDDVRKIMSSKQLFSEEMCSYCEINMFLIYQECTLESFIYTTFVKVGTYEQMGKVTNAISYIWLKCLFSRWGRG</sequence>
<dbReference type="PANTHER" id="PTHR46327">
    <property type="entry name" value="F16F4.11 PROTEIN-RELATED"/>
    <property type="match status" value="1"/>
</dbReference>
<name>A0ABQ7YKG2_BRANA</name>
<keyword evidence="2" id="KW-1185">Reference proteome</keyword>
<evidence type="ECO:0000313" key="1">
    <source>
        <dbReference type="EMBL" id="KAH0868698.1"/>
    </source>
</evidence>
<proteinExistence type="predicted"/>
<organism evidence="1 2">
    <name type="scientific">Brassica napus</name>
    <name type="common">Rape</name>
    <dbReference type="NCBI Taxonomy" id="3708"/>
    <lineage>
        <taxon>Eukaryota</taxon>
        <taxon>Viridiplantae</taxon>
        <taxon>Streptophyta</taxon>
        <taxon>Embryophyta</taxon>
        <taxon>Tracheophyta</taxon>
        <taxon>Spermatophyta</taxon>
        <taxon>Magnoliopsida</taxon>
        <taxon>eudicotyledons</taxon>
        <taxon>Gunneridae</taxon>
        <taxon>Pentapetalae</taxon>
        <taxon>rosids</taxon>
        <taxon>malvids</taxon>
        <taxon>Brassicales</taxon>
        <taxon>Brassicaceae</taxon>
        <taxon>Brassiceae</taxon>
        <taxon>Brassica</taxon>
    </lineage>
</organism>
<accession>A0ABQ7YKG2</accession>
<reference evidence="1 2" key="1">
    <citation type="submission" date="2021-05" db="EMBL/GenBank/DDBJ databases">
        <title>Genome Assembly of Synthetic Allotetraploid Brassica napus Reveals Homoeologous Exchanges between Subgenomes.</title>
        <authorList>
            <person name="Davis J.T."/>
        </authorList>
    </citation>
    <scope>NUCLEOTIDE SEQUENCE [LARGE SCALE GENOMIC DNA]</scope>
    <source>
        <strain evidence="2">cv. Da-Ae</strain>
        <tissue evidence="1">Seedling</tissue>
    </source>
</reference>
<dbReference type="PANTHER" id="PTHR46327:SF19">
    <property type="entry name" value="F16F4.11 PROTEIN"/>
    <property type="match status" value="1"/>
</dbReference>
<comment type="caution">
    <text evidence="1">The sequence shown here is derived from an EMBL/GenBank/DDBJ whole genome shotgun (WGS) entry which is preliminary data.</text>
</comment>
<dbReference type="EMBL" id="JAGKQM010000017">
    <property type="protein sequence ID" value="KAH0868698.1"/>
    <property type="molecule type" value="Genomic_DNA"/>
</dbReference>
<evidence type="ECO:0000313" key="2">
    <source>
        <dbReference type="Proteomes" id="UP000824890"/>
    </source>
</evidence>
<dbReference type="Proteomes" id="UP000824890">
    <property type="component" value="Unassembled WGS sequence"/>
</dbReference>
<gene>
    <name evidence="1" type="ORF">HID58_075720</name>
</gene>